<protein>
    <submittedName>
        <fullName evidence="2">ABC transporter substrate-binding protein</fullName>
    </submittedName>
</protein>
<gene>
    <name evidence="2" type="ORF">ACFFVI_00080</name>
</gene>
<dbReference type="PROSITE" id="PS51257">
    <property type="entry name" value="PROKAR_LIPOPROTEIN"/>
    <property type="match status" value="1"/>
</dbReference>
<dbReference type="EMBL" id="JBHMDM010000001">
    <property type="protein sequence ID" value="MFB9375356.1"/>
    <property type="molecule type" value="Genomic_DNA"/>
</dbReference>
<dbReference type="Gene3D" id="3.40.190.10">
    <property type="entry name" value="Periplasmic binding protein-like II"/>
    <property type="match status" value="2"/>
</dbReference>
<sequence>MSTLPTRSARPSRRTVLTAGSLSLAGGALGLSACAPPPSYELVSPAGAVDTTDGLLIDGELVADAALFAAAREEGRVSLYTGYVENSEKEVVKAFTADTGIAVEMIRLVPNRLLERVLSEQGAGRLGADVVRSSDPANVERMFAAGVFTPHVVPGFDELDDTVRYEGGSYYRCFDPAFTFGYNTALVDEADRPTSWHDLVDPRWKGRLGITQAGAGGSSLSLTRFQLEVLGPEWLEALAANEPRIFDSSGAMQESLARGEIDVSTAVVSSLNISMAKNAPVQFVVPEEGFALYDYFVGVAGSASHPNAAQVFLNWNMSRRGGSVFADIGEYSTNPEADPPTVHGTVLPAVSTGLPHRPAPEDLAAHQKSDQEFWNSAFGYIG</sequence>
<reference evidence="2 3" key="1">
    <citation type="submission" date="2024-09" db="EMBL/GenBank/DDBJ databases">
        <authorList>
            <person name="Sun Q."/>
            <person name="Mori K."/>
        </authorList>
    </citation>
    <scope>NUCLEOTIDE SEQUENCE [LARGE SCALE GENOMIC DNA]</scope>
    <source>
        <strain evidence="2 3">TISTR 1856</strain>
    </source>
</reference>
<name>A0ABV5LMQ3_9ACTN</name>
<dbReference type="PROSITE" id="PS51318">
    <property type="entry name" value="TAT"/>
    <property type="match status" value="1"/>
</dbReference>
<comment type="caution">
    <text evidence="2">The sequence shown here is derived from an EMBL/GenBank/DDBJ whole genome shotgun (WGS) entry which is preliminary data.</text>
</comment>
<evidence type="ECO:0000313" key="3">
    <source>
        <dbReference type="Proteomes" id="UP001589748"/>
    </source>
</evidence>
<dbReference type="Pfam" id="PF13343">
    <property type="entry name" value="SBP_bac_6"/>
    <property type="match status" value="1"/>
</dbReference>
<dbReference type="PANTHER" id="PTHR30006">
    <property type="entry name" value="THIAMINE-BINDING PERIPLASMIC PROTEIN-RELATED"/>
    <property type="match status" value="1"/>
</dbReference>
<dbReference type="RefSeq" id="WP_380136441.1">
    <property type="nucleotide sequence ID" value="NZ_JBHLUI010000006.1"/>
</dbReference>
<dbReference type="PANTHER" id="PTHR30006:SF24">
    <property type="entry name" value="SLL0237 PROTEIN"/>
    <property type="match status" value="1"/>
</dbReference>
<keyword evidence="1" id="KW-0732">Signal</keyword>
<evidence type="ECO:0000256" key="1">
    <source>
        <dbReference type="ARBA" id="ARBA00022729"/>
    </source>
</evidence>
<dbReference type="Proteomes" id="UP001589748">
    <property type="component" value="Unassembled WGS sequence"/>
</dbReference>
<proteinExistence type="predicted"/>
<dbReference type="SUPFAM" id="SSF53850">
    <property type="entry name" value="Periplasmic binding protein-like II"/>
    <property type="match status" value="1"/>
</dbReference>
<keyword evidence="3" id="KW-1185">Reference proteome</keyword>
<dbReference type="InterPro" id="IPR006311">
    <property type="entry name" value="TAT_signal"/>
</dbReference>
<organism evidence="2 3">
    <name type="scientific">Kineococcus gynurae</name>
    <dbReference type="NCBI Taxonomy" id="452979"/>
    <lineage>
        <taxon>Bacteria</taxon>
        <taxon>Bacillati</taxon>
        <taxon>Actinomycetota</taxon>
        <taxon>Actinomycetes</taxon>
        <taxon>Kineosporiales</taxon>
        <taxon>Kineosporiaceae</taxon>
        <taxon>Kineococcus</taxon>
    </lineage>
</organism>
<evidence type="ECO:0000313" key="2">
    <source>
        <dbReference type="EMBL" id="MFB9375356.1"/>
    </source>
</evidence>
<accession>A0ABV5LMQ3</accession>